<keyword evidence="4" id="KW-1185">Reference proteome</keyword>
<name>A0ABS7E4F0_9GAMM</name>
<protein>
    <submittedName>
        <fullName evidence="3">Pre-peptidase C-terminal domain-containing protein</fullName>
    </submittedName>
</protein>
<feature type="domain" description="Peptidase C-terminal archaeal/bacterial" evidence="2">
    <location>
        <begin position="48"/>
        <end position="114"/>
    </location>
</feature>
<dbReference type="InterPro" id="IPR001087">
    <property type="entry name" value="GDSL"/>
</dbReference>
<reference evidence="3 4" key="1">
    <citation type="submission" date="2021-07" db="EMBL/GenBank/DDBJ databases">
        <title>Shewanella sp. nov, isolated from SCS.</title>
        <authorList>
            <person name="Cao W.R."/>
        </authorList>
    </citation>
    <scope>NUCLEOTIDE SEQUENCE [LARGE SCALE GENOMIC DNA]</scope>
    <source>
        <strain evidence="3 4">NR704-98</strain>
    </source>
</reference>
<dbReference type="SUPFAM" id="SSF52266">
    <property type="entry name" value="SGNH hydrolase"/>
    <property type="match status" value="1"/>
</dbReference>
<gene>
    <name evidence="3" type="ORF">K0625_12875</name>
</gene>
<feature type="domain" description="Peptidase C-terminal archaeal/bacterial" evidence="2">
    <location>
        <begin position="163"/>
        <end position="227"/>
    </location>
</feature>
<dbReference type="Gene3D" id="3.40.50.1110">
    <property type="entry name" value="SGNH hydrolase"/>
    <property type="match status" value="1"/>
</dbReference>
<evidence type="ECO:0000256" key="1">
    <source>
        <dbReference type="SAM" id="SignalP"/>
    </source>
</evidence>
<sequence length="553" mass="57955">MKRLIKNHKLKNILALNMLMLSGNALAATVLENATPASGLSGTSGSETFFTLTVPEGATNLNFNTAGGSGDADLYVKFGSAPTSSSYDCRPYNSGNSESCDIANVQNGEYHVMLKAYSAYSALTLTASYDEAGTTPPPGSNTGVLENSVALNNLTGASGEQLLFTFEVPAGAQDLSIVMSGGTGDADLYVRFGAEATTGTYDCRPYKSGNNETCTISNIQAGTYHVMMNGYSSFSGVSLVGNYNEGGTPPPPGPVAGVANIAVVGDSITRAFGADCTYNSSWWSLLCLAGGDQPEHSWFDGSSSSVTSVHDRYKVLDSSINSNNSAATGAELTGIREDGSEPSFAAQANTIVAQTPTPDHVELLFGGNDLCSRDCVDPSNCSDPIYSDDEWRQAIRTGLNTLVSGMPEGSSILLGSVPRVQDIRQAGLDKQAGDEYINCESIWSSYDVCSIVTQSGTLNGESLASRIAGVAAAQKRYNAILAEEATAYNSNNNGQNPNGIEVVAEYVDESTPSGGTFQFGASHINGGDCFHPNVATQTLISELMWNSNTDKPE</sequence>
<evidence type="ECO:0000313" key="4">
    <source>
        <dbReference type="Proteomes" id="UP001195963"/>
    </source>
</evidence>
<dbReference type="EMBL" id="JAHZST010000008">
    <property type="protein sequence ID" value="MBW8184566.1"/>
    <property type="molecule type" value="Genomic_DNA"/>
</dbReference>
<accession>A0ABS7E4F0</accession>
<organism evidence="3 4">
    <name type="scientific">Shewanella nanhaiensis</name>
    <dbReference type="NCBI Taxonomy" id="2864872"/>
    <lineage>
        <taxon>Bacteria</taxon>
        <taxon>Pseudomonadati</taxon>
        <taxon>Pseudomonadota</taxon>
        <taxon>Gammaproteobacteria</taxon>
        <taxon>Alteromonadales</taxon>
        <taxon>Shewanellaceae</taxon>
        <taxon>Shewanella</taxon>
    </lineage>
</organism>
<dbReference type="RefSeq" id="WP_220110066.1">
    <property type="nucleotide sequence ID" value="NZ_JAHZST010000008.1"/>
</dbReference>
<keyword evidence="1" id="KW-0732">Signal</keyword>
<dbReference type="InterPro" id="IPR036514">
    <property type="entry name" value="SGNH_hydro_sf"/>
</dbReference>
<dbReference type="Gene3D" id="2.60.120.380">
    <property type="match status" value="2"/>
</dbReference>
<comment type="caution">
    <text evidence="3">The sequence shown here is derived from an EMBL/GenBank/DDBJ whole genome shotgun (WGS) entry which is preliminary data.</text>
</comment>
<dbReference type="Pfam" id="PF04151">
    <property type="entry name" value="PPC"/>
    <property type="match status" value="2"/>
</dbReference>
<dbReference type="Proteomes" id="UP001195963">
    <property type="component" value="Unassembled WGS sequence"/>
</dbReference>
<feature type="chain" id="PRO_5045763146" evidence="1">
    <location>
        <begin position="28"/>
        <end position="553"/>
    </location>
</feature>
<proteinExistence type="predicted"/>
<dbReference type="Pfam" id="PF00657">
    <property type="entry name" value="Lipase_GDSL"/>
    <property type="match status" value="1"/>
</dbReference>
<evidence type="ECO:0000313" key="3">
    <source>
        <dbReference type="EMBL" id="MBW8184566.1"/>
    </source>
</evidence>
<feature type="signal peptide" evidence="1">
    <location>
        <begin position="1"/>
        <end position="27"/>
    </location>
</feature>
<dbReference type="InterPro" id="IPR007280">
    <property type="entry name" value="Peptidase_C_arc/bac"/>
</dbReference>
<evidence type="ECO:0000259" key="2">
    <source>
        <dbReference type="Pfam" id="PF04151"/>
    </source>
</evidence>